<evidence type="ECO:0000256" key="1">
    <source>
        <dbReference type="SAM" id="Phobius"/>
    </source>
</evidence>
<proteinExistence type="predicted"/>
<dbReference type="Proteomes" id="UP000176429">
    <property type="component" value="Unassembled WGS sequence"/>
</dbReference>
<organism evidence="2 3">
    <name type="scientific">Candidatus Taylorbacteria bacterium RIFCSPLOWO2_02_FULL_46_40</name>
    <dbReference type="NCBI Taxonomy" id="1802329"/>
    <lineage>
        <taxon>Bacteria</taxon>
        <taxon>Candidatus Tayloriibacteriota</taxon>
    </lineage>
</organism>
<name>A0A1G2NX68_9BACT</name>
<dbReference type="EMBL" id="MHSH01000058">
    <property type="protein sequence ID" value="OHA39951.1"/>
    <property type="molecule type" value="Genomic_DNA"/>
</dbReference>
<dbReference type="AlphaFoldDB" id="A0A1G2NX68"/>
<reference evidence="2 3" key="1">
    <citation type="journal article" date="2016" name="Nat. Commun.">
        <title>Thousands of microbial genomes shed light on interconnected biogeochemical processes in an aquifer system.</title>
        <authorList>
            <person name="Anantharaman K."/>
            <person name="Brown C.T."/>
            <person name="Hug L.A."/>
            <person name="Sharon I."/>
            <person name="Castelle C.J."/>
            <person name="Probst A.J."/>
            <person name="Thomas B.C."/>
            <person name="Singh A."/>
            <person name="Wilkins M.J."/>
            <person name="Karaoz U."/>
            <person name="Brodie E.L."/>
            <person name="Williams K.H."/>
            <person name="Hubbard S.S."/>
            <person name="Banfield J.F."/>
        </authorList>
    </citation>
    <scope>NUCLEOTIDE SEQUENCE [LARGE SCALE GENOMIC DNA]</scope>
</reference>
<keyword evidence="1" id="KW-0472">Membrane</keyword>
<gene>
    <name evidence="2" type="ORF">A3H68_03625</name>
</gene>
<keyword evidence="1" id="KW-1133">Transmembrane helix</keyword>
<feature type="transmembrane region" description="Helical" evidence="1">
    <location>
        <begin position="76"/>
        <end position="106"/>
    </location>
</feature>
<sequence length="122" mass="12874">MFNGLVFPGKSQEERKSFHSAVIHHLNIISFSVFAVRWVIQAVPKALSFSVSFCKRAPSFCGEFTIRVHSKRAVTAAAFCAIGAAIGYCSGSAIVGGLSGIVIGLIEHAIVSPLLRPGNGSV</sequence>
<evidence type="ECO:0000313" key="2">
    <source>
        <dbReference type="EMBL" id="OHA39951.1"/>
    </source>
</evidence>
<protein>
    <submittedName>
        <fullName evidence="2">Uncharacterized protein</fullName>
    </submittedName>
</protein>
<keyword evidence="1" id="KW-0812">Transmembrane</keyword>
<feature type="transmembrane region" description="Helical" evidence="1">
    <location>
        <begin position="21"/>
        <end position="40"/>
    </location>
</feature>
<accession>A0A1G2NX68</accession>
<evidence type="ECO:0000313" key="3">
    <source>
        <dbReference type="Proteomes" id="UP000176429"/>
    </source>
</evidence>
<comment type="caution">
    <text evidence="2">The sequence shown here is derived from an EMBL/GenBank/DDBJ whole genome shotgun (WGS) entry which is preliminary data.</text>
</comment>